<evidence type="ECO:0000256" key="1">
    <source>
        <dbReference type="SAM" id="Coils"/>
    </source>
</evidence>
<feature type="coiled-coil region" evidence="1">
    <location>
        <begin position="83"/>
        <end position="110"/>
    </location>
</feature>
<proteinExistence type="predicted"/>
<gene>
    <name evidence="2" type="ORF">P3T76_007337</name>
</gene>
<keyword evidence="3" id="KW-1185">Reference proteome</keyword>
<dbReference type="Proteomes" id="UP001259832">
    <property type="component" value="Unassembled WGS sequence"/>
</dbReference>
<dbReference type="PANTHER" id="PTHR40866">
    <property type="entry name" value="BED-TYPE DOMAIN-CONTAINING PROTEIN"/>
    <property type="match status" value="1"/>
</dbReference>
<protein>
    <submittedName>
        <fullName evidence="2">Uncharacterized protein</fullName>
    </submittedName>
</protein>
<comment type="caution">
    <text evidence="2">The sequence shown here is derived from an EMBL/GenBank/DDBJ whole genome shotgun (WGS) entry which is preliminary data.</text>
</comment>
<evidence type="ECO:0000313" key="2">
    <source>
        <dbReference type="EMBL" id="KAK1941471.1"/>
    </source>
</evidence>
<accession>A0AAD9GN34</accession>
<keyword evidence="1" id="KW-0175">Coiled coil</keyword>
<reference evidence="2" key="1">
    <citation type="submission" date="2023-08" db="EMBL/GenBank/DDBJ databases">
        <title>Reference Genome Resource for the Citrus Pathogen Phytophthora citrophthora.</title>
        <authorList>
            <person name="Moller H."/>
            <person name="Coetzee B."/>
            <person name="Rose L.J."/>
            <person name="Van Niekerk J.M."/>
        </authorList>
    </citation>
    <scope>NUCLEOTIDE SEQUENCE</scope>
    <source>
        <strain evidence="2">STE-U-9442</strain>
    </source>
</reference>
<organism evidence="2 3">
    <name type="scientific">Phytophthora citrophthora</name>
    <dbReference type="NCBI Taxonomy" id="4793"/>
    <lineage>
        <taxon>Eukaryota</taxon>
        <taxon>Sar</taxon>
        <taxon>Stramenopiles</taxon>
        <taxon>Oomycota</taxon>
        <taxon>Peronosporomycetes</taxon>
        <taxon>Peronosporales</taxon>
        <taxon>Peronosporaceae</taxon>
        <taxon>Phytophthora</taxon>
    </lineage>
</organism>
<sequence>MRPRRCCLRSDPKPAMYRRIVALFETLKTFNGVCKKLQEESFTITSVRVLFDRVAEMYPVTAVYLSPDANIVHSPAFESAVVKVAGNREVELTEEELKAAEQLKATTATEDATHKYLLLLYRTD</sequence>
<dbReference type="PANTHER" id="PTHR40866:SF1">
    <property type="entry name" value="BED-TYPE DOMAIN-CONTAINING PROTEIN"/>
    <property type="match status" value="1"/>
</dbReference>
<dbReference type="AlphaFoldDB" id="A0AAD9GN34"/>
<dbReference type="EMBL" id="JASMQC010000012">
    <property type="protein sequence ID" value="KAK1941471.1"/>
    <property type="molecule type" value="Genomic_DNA"/>
</dbReference>
<name>A0AAD9GN34_9STRA</name>
<evidence type="ECO:0000313" key="3">
    <source>
        <dbReference type="Proteomes" id="UP001259832"/>
    </source>
</evidence>